<dbReference type="EMBL" id="JALJOS010000001">
    <property type="protein sequence ID" value="KAK9844884.1"/>
    <property type="molecule type" value="Genomic_DNA"/>
</dbReference>
<dbReference type="AlphaFoldDB" id="A0AAW1SH75"/>
<organism evidence="1 2">
    <name type="scientific">Apatococcus lobatus</name>
    <dbReference type="NCBI Taxonomy" id="904363"/>
    <lineage>
        <taxon>Eukaryota</taxon>
        <taxon>Viridiplantae</taxon>
        <taxon>Chlorophyta</taxon>
        <taxon>core chlorophytes</taxon>
        <taxon>Trebouxiophyceae</taxon>
        <taxon>Chlorellales</taxon>
        <taxon>Chlorellaceae</taxon>
        <taxon>Apatococcus</taxon>
    </lineage>
</organism>
<evidence type="ECO:0000313" key="2">
    <source>
        <dbReference type="Proteomes" id="UP001438707"/>
    </source>
</evidence>
<sequence length="91" mass="9855">MSKHPAFERPNTLPSVDCTRSLASLLPQQVAAGVGSNLSKCKRLHSHRPQLPTRLSSGGRNDFILPLLAETTQQHSVFRLLHAGGHAAKPL</sequence>
<proteinExistence type="predicted"/>
<reference evidence="1 2" key="1">
    <citation type="journal article" date="2024" name="Nat. Commun.">
        <title>Phylogenomics reveals the evolutionary origins of lichenization in chlorophyte algae.</title>
        <authorList>
            <person name="Puginier C."/>
            <person name="Libourel C."/>
            <person name="Otte J."/>
            <person name="Skaloud P."/>
            <person name="Haon M."/>
            <person name="Grisel S."/>
            <person name="Petersen M."/>
            <person name="Berrin J.G."/>
            <person name="Delaux P.M."/>
            <person name="Dal Grande F."/>
            <person name="Keller J."/>
        </authorList>
    </citation>
    <scope>NUCLEOTIDE SEQUENCE [LARGE SCALE GENOMIC DNA]</scope>
    <source>
        <strain evidence="1 2">SAG 2145</strain>
    </source>
</reference>
<comment type="caution">
    <text evidence="1">The sequence shown here is derived from an EMBL/GenBank/DDBJ whole genome shotgun (WGS) entry which is preliminary data.</text>
</comment>
<dbReference type="Proteomes" id="UP001438707">
    <property type="component" value="Unassembled WGS sequence"/>
</dbReference>
<accession>A0AAW1SH75</accession>
<name>A0AAW1SH75_9CHLO</name>
<evidence type="ECO:0000313" key="1">
    <source>
        <dbReference type="EMBL" id="KAK9844884.1"/>
    </source>
</evidence>
<protein>
    <submittedName>
        <fullName evidence="1">Uncharacterized protein</fullName>
    </submittedName>
</protein>
<gene>
    <name evidence="1" type="ORF">WJX74_008131</name>
</gene>
<keyword evidence="2" id="KW-1185">Reference proteome</keyword>